<accession>A0ABQ1YQR9</accession>
<dbReference type="InterPro" id="IPR023298">
    <property type="entry name" value="ATPase_P-typ_TM_dom_sf"/>
</dbReference>
<proteinExistence type="predicted"/>
<evidence type="ECO:0000313" key="3">
    <source>
        <dbReference type="Proteomes" id="UP000600214"/>
    </source>
</evidence>
<sequence length="70" mass="8128">MQQLDKRYYTLTVEQALVVLNTDPENGLENQQASLRLLQYGQNVVEDKREKSMQFAAPERSRRKCSALQV</sequence>
<dbReference type="RefSeq" id="WP_188931907.1">
    <property type="nucleotide sequence ID" value="NZ_BMIA01000001.1"/>
</dbReference>
<dbReference type="EMBL" id="BMIA01000001">
    <property type="protein sequence ID" value="GGH33338.1"/>
    <property type="molecule type" value="Genomic_DNA"/>
</dbReference>
<reference evidence="3" key="1">
    <citation type="journal article" date="2019" name="Int. J. Syst. Evol. Microbiol.">
        <title>The Global Catalogue of Microorganisms (GCM) 10K type strain sequencing project: providing services to taxonomists for standard genome sequencing and annotation.</title>
        <authorList>
            <consortium name="The Broad Institute Genomics Platform"/>
            <consortium name="The Broad Institute Genome Sequencing Center for Infectious Disease"/>
            <person name="Wu L."/>
            <person name="Ma J."/>
        </authorList>
    </citation>
    <scope>NUCLEOTIDE SEQUENCE [LARGE SCALE GENOMIC DNA]</scope>
    <source>
        <strain evidence="3">CGMCC 1.15288</strain>
    </source>
</reference>
<comment type="caution">
    <text evidence="2">The sequence shown here is derived from an EMBL/GenBank/DDBJ whole genome shotgun (WGS) entry which is preliminary data.</text>
</comment>
<dbReference type="InterPro" id="IPR004014">
    <property type="entry name" value="ATPase_P-typ_cation-transptr_N"/>
</dbReference>
<name>A0ABQ1YQR9_9BACT</name>
<evidence type="ECO:0000259" key="1">
    <source>
        <dbReference type="Pfam" id="PF00690"/>
    </source>
</evidence>
<keyword evidence="3" id="KW-1185">Reference proteome</keyword>
<dbReference type="Proteomes" id="UP000600214">
    <property type="component" value="Unassembled WGS sequence"/>
</dbReference>
<feature type="domain" description="Cation-transporting P-type ATPase N-terminal" evidence="1">
    <location>
        <begin position="8"/>
        <end position="52"/>
    </location>
</feature>
<protein>
    <recommendedName>
        <fullName evidence="1">Cation-transporting P-type ATPase N-terminal domain-containing protein</fullName>
    </recommendedName>
</protein>
<gene>
    <name evidence="2" type="ORF">GCM10007423_23510</name>
</gene>
<organism evidence="2 3">
    <name type="scientific">Dyadobacter endophyticus</name>
    <dbReference type="NCBI Taxonomy" id="1749036"/>
    <lineage>
        <taxon>Bacteria</taxon>
        <taxon>Pseudomonadati</taxon>
        <taxon>Bacteroidota</taxon>
        <taxon>Cytophagia</taxon>
        <taxon>Cytophagales</taxon>
        <taxon>Spirosomataceae</taxon>
        <taxon>Dyadobacter</taxon>
    </lineage>
</organism>
<dbReference type="SUPFAM" id="SSF81665">
    <property type="entry name" value="Calcium ATPase, transmembrane domain M"/>
    <property type="match status" value="1"/>
</dbReference>
<evidence type="ECO:0000313" key="2">
    <source>
        <dbReference type="EMBL" id="GGH33338.1"/>
    </source>
</evidence>
<dbReference type="Pfam" id="PF00690">
    <property type="entry name" value="Cation_ATPase_N"/>
    <property type="match status" value="1"/>
</dbReference>